<keyword evidence="1" id="KW-0732">Signal</keyword>
<evidence type="ECO:0000256" key="1">
    <source>
        <dbReference type="SAM" id="SignalP"/>
    </source>
</evidence>
<reference evidence="2" key="1">
    <citation type="submission" date="2018-01" db="EMBL/GenBank/DDBJ databases">
        <title>An insight into the sialome of Amazonian anophelines.</title>
        <authorList>
            <person name="Ribeiro J.M."/>
            <person name="Scarpassa V."/>
            <person name="Calvo E."/>
        </authorList>
    </citation>
    <scope>NUCLEOTIDE SEQUENCE</scope>
</reference>
<sequence length="87" mass="10221">MLLLRLLLLLLVSSADRWPFSQEIFSDPGRAVVHGCFSSCWLPSFRNCSREHRQHRNNIFTHNATPELFHFPRNQSVEIEMNRLADL</sequence>
<accession>A0A2M4D4X5</accession>
<dbReference type="EMBL" id="GGFL01008425">
    <property type="protein sequence ID" value="MBW72603.1"/>
    <property type="molecule type" value="Transcribed_RNA"/>
</dbReference>
<evidence type="ECO:0000313" key="2">
    <source>
        <dbReference type="EMBL" id="MBW72603.1"/>
    </source>
</evidence>
<protein>
    <submittedName>
        <fullName evidence="2">Putative secreted protein</fullName>
    </submittedName>
</protein>
<dbReference type="AlphaFoldDB" id="A0A2M4D4X5"/>
<name>A0A2M4D4X5_ANODA</name>
<organism evidence="2">
    <name type="scientific">Anopheles darlingi</name>
    <name type="common">Mosquito</name>
    <dbReference type="NCBI Taxonomy" id="43151"/>
    <lineage>
        <taxon>Eukaryota</taxon>
        <taxon>Metazoa</taxon>
        <taxon>Ecdysozoa</taxon>
        <taxon>Arthropoda</taxon>
        <taxon>Hexapoda</taxon>
        <taxon>Insecta</taxon>
        <taxon>Pterygota</taxon>
        <taxon>Neoptera</taxon>
        <taxon>Endopterygota</taxon>
        <taxon>Diptera</taxon>
        <taxon>Nematocera</taxon>
        <taxon>Culicoidea</taxon>
        <taxon>Culicidae</taxon>
        <taxon>Anophelinae</taxon>
        <taxon>Anopheles</taxon>
    </lineage>
</organism>
<feature type="chain" id="PRO_5014656452" evidence="1">
    <location>
        <begin position="18"/>
        <end position="87"/>
    </location>
</feature>
<proteinExistence type="predicted"/>
<feature type="signal peptide" evidence="1">
    <location>
        <begin position="1"/>
        <end position="17"/>
    </location>
</feature>